<dbReference type="GO" id="GO:0102067">
    <property type="term" value="F:geranylgeranyl diphosphate reductase activity"/>
    <property type="evidence" value="ECO:0007669"/>
    <property type="project" value="UniProtKB-EC"/>
</dbReference>
<comment type="caution">
    <text evidence="2">The sequence shown here is derived from an EMBL/GenBank/DDBJ whole genome shotgun (WGS) entry which is preliminary data.</text>
</comment>
<evidence type="ECO:0000259" key="1">
    <source>
        <dbReference type="Pfam" id="PF01266"/>
    </source>
</evidence>
<dbReference type="InterPro" id="IPR050407">
    <property type="entry name" value="Geranylgeranyl_reductase"/>
</dbReference>
<dbReference type="AlphaFoldDB" id="A0A0A2BZ53"/>
<dbReference type="RefSeq" id="WP_036906938.1">
    <property type="nucleotide sequence ID" value="NZ_CP138967.1"/>
</dbReference>
<dbReference type="InterPro" id="IPR006076">
    <property type="entry name" value="FAD-dep_OxRdtase"/>
</dbReference>
<evidence type="ECO:0000313" key="2">
    <source>
        <dbReference type="EMBL" id="KGG19358.1"/>
    </source>
</evidence>
<dbReference type="SUPFAM" id="SSF51905">
    <property type="entry name" value="FAD/NAD(P)-binding domain"/>
    <property type="match status" value="1"/>
</dbReference>
<dbReference type="PANTHER" id="PTHR42685">
    <property type="entry name" value="GERANYLGERANYL DIPHOSPHATE REDUCTASE"/>
    <property type="match status" value="1"/>
</dbReference>
<gene>
    <name evidence="2" type="ORF">EV03_1740</name>
</gene>
<protein>
    <submittedName>
        <fullName evidence="2">Geranylgeranyl reductase</fullName>
        <ecNumber evidence="2">1.3.1.83</ecNumber>
    </submittedName>
</protein>
<evidence type="ECO:0000313" key="3">
    <source>
        <dbReference type="Proteomes" id="UP000030392"/>
    </source>
</evidence>
<feature type="domain" description="FAD dependent oxidoreductase" evidence="1">
    <location>
        <begin position="5"/>
        <end position="37"/>
    </location>
</feature>
<dbReference type="Gene3D" id="3.50.50.60">
    <property type="entry name" value="FAD/NAD(P)-binding domain"/>
    <property type="match status" value="1"/>
</dbReference>
<dbReference type="Pfam" id="PF01266">
    <property type="entry name" value="DAO"/>
    <property type="match status" value="1"/>
</dbReference>
<organism evidence="2 3">
    <name type="scientific">Prochlorococcus marinus str. PAC1</name>
    <dbReference type="NCBI Taxonomy" id="59924"/>
    <lineage>
        <taxon>Bacteria</taxon>
        <taxon>Bacillati</taxon>
        <taxon>Cyanobacteriota</taxon>
        <taxon>Cyanophyceae</taxon>
        <taxon>Synechococcales</taxon>
        <taxon>Prochlorococcaceae</taxon>
        <taxon>Prochlorococcus</taxon>
    </lineage>
</organism>
<dbReference type="Proteomes" id="UP000030392">
    <property type="component" value="Unassembled WGS sequence"/>
</dbReference>
<proteinExistence type="predicted"/>
<keyword evidence="2" id="KW-0560">Oxidoreductase</keyword>
<accession>A0A0A2BZ53</accession>
<dbReference type="InterPro" id="IPR011777">
    <property type="entry name" value="Geranylgeranyl_Rdtase_fam"/>
</dbReference>
<dbReference type="EMBL" id="JNAX01000015">
    <property type="protein sequence ID" value="KGG19358.1"/>
    <property type="molecule type" value="Genomic_DNA"/>
</dbReference>
<name>A0A0A2BZ53_PROMR</name>
<dbReference type="EC" id="1.3.1.83" evidence="2"/>
<dbReference type="NCBIfam" id="TIGR02032">
    <property type="entry name" value="GG-red-SF"/>
    <property type="match status" value="1"/>
</dbReference>
<reference evidence="3" key="1">
    <citation type="journal article" date="2014" name="Sci. Data">
        <title>Genomes of diverse isolates of the marine cyanobacterium Prochlorococcus.</title>
        <authorList>
            <person name="Biller S."/>
            <person name="Berube P."/>
            <person name="Thompson J."/>
            <person name="Kelly L."/>
            <person name="Roggensack S."/>
            <person name="Awad L."/>
            <person name="Roache-Johnson K."/>
            <person name="Ding H."/>
            <person name="Giovannoni S.J."/>
            <person name="Moore L.R."/>
            <person name="Chisholm S.W."/>
        </authorList>
    </citation>
    <scope>NUCLEOTIDE SEQUENCE [LARGE SCALE GENOMIC DNA]</scope>
    <source>
        <strain evidence="3">PAC1</strain>
    </source>
</reference>
<dbReference type="PRINTS" id="PR00420">
    <property type="entry name" value="RNGMNOXGNASE"/>
</dbReference>
<sequence>MTLIDVAIIGGGASGTTTAFHLASKSKKVCILEKNIFSPERICGGGMSAAVQNWFPFKLLPIVDEVITNVEFSWCNTDKVVAELSGSSPFWIVKREKLDSFLLDQALNSGCNLLTTFNVVDIKRKSNVWHITALDGRQIETRAVVIADGSQSPWPKTFNLGPTQQKFASTFSGRIKRRGNLRNETARFEFGLVKNGFAWAFPLDNEVNIGMGTFLDNKNSLPVNEKLKSFLPDLGFDPSEVIGHEKKLRIWNGHCKLNGEGILLVGDAASLCDPFLAEGLRPALMSGFEAAKSLIYWLDGEVNSLDAYTKTMQINWGNSMAWGKRISQVFYRFPKVGYQLGVKRPTAPKRIAQILSGEMSYEDIAKRVIKRLLFQN</sequence>
<dbReference type="PANTHER" id="PTHR42685:SF22">
    <property type="entry name" value="CONDITIONED MEDIUM FACTOR RECEPTOR 1"/>
    <property type="match status" value="1"/>
</dbReference>
<dbReference type="InterPro" id="IPR036188">
    <property type="entry name" value="FAD/NAD-bd_sf"/>
</dbReference>